<proteinExistence type="inferred from homology"/>
<keyword evidence="3" id="KW-0378">Hydrolase</keyword>
<dbReference type="PROSITE" id="PS51762">
    <property type="entry name" value="GH16_2"/>
    <property type="match status" value="1"/>
</dbReference>
<feature type="region of interest" description="Disordered" evidence="6">
    <location>
        <begin position="9"/>
        <end position="42"/>
    </location>
</feature>
<evidence type="ECO:0000256" key="3">
    <source>
        <dbReference type="ARBA" id="ARBA00022801"/>
    </source>
</evidence>
<evidence type="ECO:0000259" key="7">
    <source>
        <dbReference type="PROSITE" id="PS51762"/>
    </source>
</evidence>
<dbReference type="InterPro" id="IPR013320">
    <property type="entry name" value="ConA-like_dom_sf"/>
</dbReference>
<feature type="compositionally biased region" description="Polar residues" evidence="6">
    <location>
        <begin position="9"/>
        <end position="20"/>
    </location>
</feature>
<dbReference type="InterPro" id="IPR016287">
    <property type="entry name" value="Beta_agarase"/>
</dbReference>
<dbReference type="Gene3D" id="2.60.120.200">
    <property type="match status" value="1"/>
</dbReference>
<evidence type="ECO:0000256" key="1">
    <source>
        <dbReference type="ARBA" id="ARBA00006865"/>
    </source>
</evidence>
<evidence type="ECO:0000313" key="8">
    <source>
        <dbReference type="EMBL" id="TXE12108.1"/>
    </source>
</evidence>
<dbReference type="OrthoDB" id="9809583at2"/>
<dbReference type="PIRSF" id="PIRSF001097">
    <property type="entry name" value="Agarase"/>
    <property type="match status" value="1"/>
</dbReference>
<keyword evidence="2" id="KW-0732">Signal</keyword>
<feature type="active site" description="Proton donor" evidence="5">
    <location>
        <position position="189"/>
    </location>
</feature>
<dbReference type="InterPro" id="IPR000757">
    <property type="entry name" value="Beta-glucanase-like"/>
</dbReference>
<dbReference type="EMBL" id="VOSC01000019">
    <property type="protein sequence ID" value="TXE12108.1"/>
    <property type="molecule type" value="Genomic_DNA"/>
</dbReference>
<comment type="caution">
    <text evidence="8">The sequence shown here is derived from an EMBL/GenBank/DDBJ whole genome shotgun (WGS) entry which is preliminary data.</text>
</comment>
<evidence type="ECO:0000256" key="2">
    <source>
        <dbReference type="ARBA" id="ARBA00022729"/>
    </source>
</evidence>
<gene>
    <name evidence="8" type="ORF">FUA26_07730</name>
</gene>
<feature type="domain" description="GH16" evidence="7">
    <location>
        <begin position="43"/>
        <end position="348"/>
    </location>
</feature>
<protein>
    <submittedName>
        <fullName evidence="8">Beta-agarase</fullName>
    </submittedName>
</protein>
<comment type="similarity">
    <text evidence="1">Belongs to the glycosyl hydrolase 16 family.</text>
</comment>
<evidence type="ECO:0000256" key="4">
    <source>
        <dbReference type="ARBA" id="ARBA00023295"/>
    </source>
</evidence>
<reference evidence="9" key="1">
    <citation type="submission" date="2019-08" db="EMBL/GenBank/DDBJ databases">
        <title>Seonamhaeicola sediminis sp. nov., isolated from marine sediment.</title>
        <authorList>
            <person name="Cao W.R."/>
        </authorList>
    </citation>
    <scope>NUCLEOTIDE SEQUENCE [LARGE SCALE GENOMIC DNA]</scope>
    <source>
        <strain evidence="9">Gy8</strain>
    </source>
</reference>
<accession>A0A5C7ATV0</accession>
<feature type="active site" description="Nucleophile" evidence="5">
    <location>
        <position position="184"/>
    </location>
</feature>
<dbReference type="Proteomes" id="UP000321790">
    <property type="component" value="Unassembled WGS sequence"/>
</dbReference>
<keyword evidence="4" id="KW-0326">Glycosidase</keyword>
<dbReference type="SUPFAM" id="SSF49899">
    <property type="entry name" value="Concanavalin A-like lectins/glucanases"/>
    <property type="match status" value="1"/>
</dbReference>
<dbReference type="GO" id="GO:0033916">
    <property type="term" value="F:beta-agarase activity"/>
    <property type="evidence" value="ECO:0007669"/>
    <property type="project" value="InterPro"/>
</dbReference>
<evidence type="ECO:0000313" key="9">
    <source>
        <dbReference type="Proteomes" id="UP000321790"/>
    </source>
</evidence>
<sequence length="348" mass="39666">MGIFIACSCSSSNDETVNEQPQEETPKPNPEAPEETEEETTNQTYADIEVPANAGNGMVWQFQEDLSDDFEYEYAGNTSLTTFGNDKWTNFYHNAWNGPGPTIWKHENVTVSGGNLRLLTTRVEGETKTYSASNGNRTDKATRLGCITSTKRVKYPVFVEARVKVANAFFASDIWMLSPDDTQEIDILEAYGAQDSRNEQTWFSERFHISHHVFIRQPFQDYQPKDASTWQKIDGYPYTSSDWVRIGIYWKSPTYLEYYINGNLIKVMDNLDTVGGKDGIDPLNYTSPTGNAADRTGLNKEMDIIINAEVQNWNAEKGRMPTDEDIKNRPEDHTLKVDWIRVFKPVTQ</sequence>
<dbReference type="GO" id="GO:0005975">
    <property type="term" value="P:carbohydrate metabolic process"/>
    <property type="evidence" value="ECO:0007669"/>
    <property type="project" value="InterPro"/>
</dbReference>
<organism evidence="8 9">
    <name type="scientific">Seonamhaeicola algicola</name>
    <dbReference type="NCBI Taxonomy" id="1719036"/>
    <lineage>
        <taxon>Bacteria</taxon>
        <taxon>Pseudomonadati</taxon>
        <taxon>Bacteroidota</taxon>
        <taxon>Flavobacteriia</taxon>
        <taxon>Flavobacteriales</taxon>
        <taxon>Flavobacteriaceae</taxon>
    </lineage>
</organism>
<keyword evidence="9" id="KW-1185">Reference proteome</keyword>
<evidence type="ECO:0000256" key="6">
    <source>
        <dbReference type="SAM" id="MobiDB-lite"/>
    </source>
</evidence>
<evidence type="ECO:0000256" key="5">
    <source>
        <dbReference type="PIRSR" id="PIRSR001097-50"/>
    </source>
</evidence>
<name>A0A5C7ATV0_9FLAO</name>
<dbReference type="AlphaFoldDB" id="A0A5C7ATV0"/>